<dbReference type="EMBL" id="DVMT01000002">
    <property type="protein sequence ID" value="HIU39684.1"/>
    <property type="molecule type" value="Genomic_DNA"/>
</dbReference>
<dbReference type="Pfam" id="PF01765">
    <property type="entry name" value="RRF"/>
    <property type="match status" value="1"/>
</dbReference>
<comment type="subcellular location">
    <subcellularLocation>
        <location evidence="1 5">Cytoplasm</location>
    </subcellularLocation>
</comment>
<dbReference type="PANTHER" id="PTHR20982:SF3">
    <property type="entry name" value="MITOCHONDRIAL RIBOSOME RECYCLING FACTOR PSEUDO 1"/>
    <property type="match status" value="1"/>
</dbReference>
<dbReference type="Proteomes" id="UP000824074">
    <property type="component" value="Unassembled WGS sequence"/>
</dbReference>
<dbReference type="AlphaFoldDB" id="A0A9D1LH86"/>
<proteinExistence type="inferred from homology"/>
<evidence type="ECO:0000256" key="2">
    <source>
        <dbReference type="ARBA" id="ARBA00005912"/>
    </source>
</evidence>
<feature type="domain" description="Ribosome recycling factor" evidence="6">
    <location>
        <begin position="21"/>
        <end position="179"/>
    </location>
</feature>
<name>A0A9D1LH86_9FIRM</name>
<evidence type="ECO:0000313" key="7">
    <source>
        <dbReference type="EMBL" id="HIU39684.1"/>
    </source>
</evidence>
<dbReference type="InterPro" id="IPR002661">
    <property type="entry name" value="Ribosome_recyc_fac"/>
</dbReference>
<dbReference type="FunFam" id="3.30.1360.40:FF:000001">
    <property type="entry name" value="Ribosome-recycling factor"/>
    <property type="match status" value="1"/>
</dbReference>
<keyword evidence="3 5" id="KW-0963">Cytoplasm</keyword>
<dbReference type="FunFam" id="1.10.132.20:FF:000001">
    <property type="entry name" value="Ribosome-recycling factor"/>
    <property type="match status" value="1"/>
</dbReference>
<dbReference type="Gene3D" id="3.30.1360.40">
    <property type="match status" value="1"/>
</dbReference>
<evidence type="ECO:0000256" key="5">
    <source>
        <dbReference type="HAMAP-Rule" id="MF_00040"/>
    </source>
</evidence>
<evidence type="ECO:0000256" key="3">
    <source>
        <dbReference type="ARBA" id="ARBA00022490"/>
    </source>
</evidence>
<reference evidence="7" key="2">
    <citation type="journal article" date="2021" name="PeerJ">
        <title>Extensive microbial diversity within the chicken gut microbiome revealed by metagenomics and culture.</title>
        <authorList>
            <person name="Gilroy R."/>
            <person name="Ravi A."/>
            <person name="Getino M."/>
            <person name="Pursley I."/>
            <person name="Horton D.L."/>
            <person name="Alikhan N.F."/>
            <person name="Baker D."/>
            <person name="Gharbi K."/>
            <person name="Hall N."/>
            <person name="Watson M."/>
            <person name="Adriaenssens E.M."/>
            <person name="Foster-Nyarko E."/>
            <person name="Jarju S."/>
            <person name="Secka A."/>
            <person name="Antonio M."/>
            <person name="Oren A."/>
            <person name="Chaudhuri R.R."/>
            <person name="La Ragione R."/>
            <person name="Hildebrand F."/>
            <person name="Pallen M.J."/>
        </authorList>
    </citation>
    <scope>NUCLEOTIDE SEQUENCE</scope>
    <source>
        <strain evidence="7">CHK193-30670</strain>
    </source>
</reference>
<evidence type="ECO:0000256" key="1">
    <source>
        <dbReference type="ARBA" id="ARBA00004496"/>
    </source>
</evidence>
<reference evidence="7" key="1">
    <citation type="submission" date="2020-10" db="EMBL/GenBank/DDBJ databases">
        <authorList>
            <person name="Gilroy R."/>
        </authorList>
    </citation>
    <scope>NUCLEOTIDE SEQUENCE</scope>
    <source>
        <strain evidence="7">CHK193-30670</strain>
    </source>
</reference>
<dbReference type="GO" id="GO:0043023">
    <property type="term" value="F:ribosomal large subunit binding"/>
    <property type="evidence" value="ECO:0007669"/>
    <property type="project" value="TreeGrafter"/>
</dbReference>
<comment type="function">
    <text evidence="5">Responsible for the release of ribosomes from messenger RNA at the termination of protein biosynthesis. May increase the efficiency of translation by recycling ribosomes from one round of translation to another.</text>
</comment>
<organism evidence="7 8">
    <name type="scientific">Candidatus Aphodocola excrementigallinarum</name>
    <dbReference type="NCBI Taxonomy" id="2840670"/>
    <lineage>
        <taxon>Bacteria</taxon>
        <taxon>Bacillati</taxon>
        <taxon>Bacillota</taxon>
        <taxon>Bacilli</taxon>
        <taxon>Candidatus Aphodocola</taxon>
    </lineage>
</organism>
<dbReference type="InterPro" id="IPR023584">
    <property type="entry name" value="Ribosome_recyc_fac_dom"/>
</dbReference>
<protein>
    <recommendedName>
        <fullName evidence="5">Ribosome-recycling factor</fullName>
        <shortName evidence="5">RRF</shortName>
    </recommendedName>
    <alternativeName>
        <fullName evidence="5">Ribosome-releasing factor</fullName>
    </alternativeName>
</protein>
<dbReference type="CDD" id="cd00520">
    <property type="entry name" value="RRF"/>
    <property type="match status" value="1"/>
</dbReference>
<dbReference type="GO" id="GO:0005737">
    <property type="term" value="C:cytoplasm"/>
    <property type="evidence" value="ECO:0007669"/>
    <property type="project" value="UniProtKB-SubCell"/>
</dbReference>
<comment type="similarity">
    <text evidence="2 5">Belongs to the RRF family.</text>
</comment>
<accession>A0A9D1LH86</accession>
<dbReference type="NCBIfam" id="TIGR00496">
    <property type="entry name" value="frr"/>
    <property type="match status" value="1"/>
</dbReference>
<dbReference type="HAMAP" id="MF_00040">
    <property type="entry name" value="RRF"/>
    <property type="match status" value="1"/>
</dbReference>
<evidence type="ECO:0000259" key="6">
    <source>
        <dbReference type="Pfam" id="PF01765"/>
    </source>
</evidence>
<dbReference type="GO" id="GO:0006415">
    <property type="term" value="P:translational termination"/>
    <property type="evidence" value="ECO:0007669"/>
    <property type="project" value="UniProtKB-UniRule"/>
</dbReference>
<keyword evidence="4 5" id="KW-0648">Protein biosynthesis</keyword>
<evidence type="ECO:0000256" key="4">
    <source>
        <dbReference type="ARBA" id="ARBA00022917"/>
    </source>
</evidence>
<comment type="caution">
    <text evidence="7">The sequence shown here is derived from an EMBL/GenBank/DDBJ whole genome shotgun (WGS) entry which is preliminary data.</text>
</comment>
<dbReference type="PANTHER" id="PTHR20982">
    <property type="entry name" value="RIBOSOME RECYCLING FACTOR"/>
    <property type="match status" value="1"/>
</dbReference>
<dbReference type="SUPFAM" id="SSF55194">
    <property type="entry name" value="Ribosome recycling factor, RRF"/>
    <property type="match status" value="1"/>
</dbReference>
<sequence>MTDDILKEAEEKMTKAIDVMEERFLNVRAGRANPRILDKVEVEYYGVPTPLIQLATISVPEARKLVIKPFDRNSINAIEKGIFEANIGLTPNNNGETIMLVIPELTEERRKEYVKEAKALAEDAKIALRNIRQDANNNIKKLEIPEDEEKKAQEKVQDLITKYNKIVDEKLSDKEKELMSI</sequence>
<dbReference type="InterPro" id="IPR036191">
    <property type="entry name" value="RRF_sf"/>
</dbReference>
<dbReference type="Gene3D" id="1.10.132.20">
    <property type="entry name" value="Ribosome-recycling factor"/>
    <property type="match status" value="1"/>
</dbReference>
<evidence type="ECO:0000313" key="8">
    <source>
        <dbReference type="Proteomes" id="UP000824074"/>
    </source>
</evidence>
<gene>
    <name evidence="5 7" type="primary">frr</name>
    <name evidence="7" type="ORF">IAB68_00070</name>
</gene>